<accession>A0AAV8UWQ6</accession>
<evidence type="ECO:0000313" key="4">
    <source>
        <dbReference type="EMBL" id="KAJ8907035.1"/>
    </source>
</evidence>
<comment type="caution">
    <text evidence="4">The sequence shown here is derived from an EMBL/GenBank/DDBJ whole genome shotgun (WGS) entry which is preliminary data.</text>
</comment>
<feature type="domain" description="CCHC-type" evidence="3">
    <location>
        <begin position="152"/>
        <end position="167"/>
    </location>
</feature>
<dbReference type="GO" id="GO:0008270">
    <property type="term" value="F:zinc ion binding"/>
    <property type="evidence" value="ECO:0007669"/>
    <property type="project" value="UniProtKB-KW"/>
</dbReference>
<dbReference type="PROSITE" id="PS50158">
    <property type="entry name" value="ZF_CCHC"/>
    <property type="match status" value="1"/>
</dbReference>
<dbReference type="Pfam" id="PF14223">
    <property type="entry name" value="Retrotran_gag_2"/>
    <property type="match status" value="1"/>
</dbReference>
<reference evidence="4 5" key="1">
    <citation type="journal article" date="2023" name="Nat. Commun.">
        <title>Origin of minicircular mitochondrial genomes in red algae.</title>
        <authorList>
            <person name="Lee Y."/>
            <person name="Cho C.H."/>
            <person name="Lee Y.M."/>
            <person name="Park S.I."/>
            <person name="Yang J.H."/>
            <person name="West J.A."/>
            <person name="Bhattacharya D."/>
            <person name="Yoon H.S."/>
        </authorList>
    </citation>
    <scope>NUCLEOTIDE SEQUENCE [LARGE SCALE GENOMIC DNA]</scope>
    <source>
        <strain evidence="4 5">CCMP1338</strain>
        <tissue evidence="4">Whole cell</tissue>
    </source>
</reference>
<evidence type="ECO:0000313" key="5">
    <source>
        <dbReference type="Proteomes" id="UP001157974"/>
    </source>
</evidence>
<dbReference type="SMART" id="SM00343">
    <property type="entry name" value="ZnF_C2HC"/>
    <property type="match status" value="1"/>
</dbReference>
<dbReference type="GO" id="GO:0003676">
    <property type="term" value="F:nucleic acid binding"/>
    <property type="evidence" value="ECO:0007669"/>
    <property type="project" value="InterPro"/>
</dbReference>
<organism evidence="4 5">
    <name type="scientific">Rhodosorus marinus</name>
    <dbReference type="NCBI Taxonomy" id="101924"/>
    <lineage>
        <taxon>Eukaryota</taxon>
        <taxon>Rhodophyta</taxon>
        <taxon>Stylonematophyceae</taxon>
        <taxon>Stylonematales</taxon>
        <taxon>Stylonemataceae</taxon>
        <taxon>Rhodosorus</taxon>
    </lineage>
</organism>
<name>A0AAV8UWQ6_9RHOD</name>
<proteinExistence type="predicted"/>
<gene>
    <name evidence="4" type="ORF">NDN08_003518</name>
</gene>
<feature type="compositionally biased region" description="Basic and acidic residues" evidence="2">
    <location>
        <begin position="202"/>
        <end position="221"/>
    </location>
</feature>
<feature type="region of interest" description="Disordered" evidence="2">
    <location>
        <begin position="178"/>
        <end position="221"/>
    </location>
</feature>
<evidence type="ECO:0000259" key="3">
    <source>
        <dbReference type="PROSITE" id="PS50158"/>
    </source>
</evidence>
<keyword evidence="1" id="KW-0863">Zinc-finger</keyword>
<keyword evidence="1" id="KW-0862">Zinc</keyword>
<keyword evidence="5" id="KW-1185">Reference proteome</keyword>
<dbReference type="EMBL" id="JAMWBK010000003">
    <property type="protein sequence ID" value="KAJ8907035.1"/>
    <property type="molecule type" value="Genomic_DNA"/>
</dbReference>
<dbReference type="InterPro" id="IPR036875">
    <property type="entry name" value="Znf_CCHC_sf"/>
</dbReference>
<dbReference type="SUPFAM" id="SSF57756">
    <property type="entry name" value="Retrovirus zinc finger-like domains"/>
    <property type="match status" value="1"/>
</dbReference>
<dbReference type="AlphaFoldDB" id="A0AAV8UWQ6"/>
<evidence type="ECO:0000256" key="2">
    <source>
        <dbReference type="SAM" id="MobiDB-lite"/>
    </source>
</evidence>
<protein>
    <recommendedName>
        <fullName evidence="3">CCHC-type domain-containing protein</fullName>
    </recommendedName>
</protein>
<evidence type="ECO:0000256" key="1">
    <source>
        <dbReference type="PROSITE-ProRule" id="PRU00047"/>
    </source>
</evidence>
<dbReference type="Proteomes" id="UP001157974">
    <property type="component" value="Unassembled WGS sequence"/>
</dbReference>
<keyword evidence="1" id="KW-0479">Metal-binding</keyword>
<sequence>MISDERQLIPKLTEVNYPEWAFRIKRAAEEARYSGPVGSDKKRRARRCSFEMDPELGMRENIKFNRIRMELKLLGDDVNDTHAMYRLLKSLPTDYAIFANIQQNQKESPSLAVVIEKLLAEEQSRAHRKGDIDRKPEVTATSANRVARKSGKCHYCGKTGHRKNECRTRHRDNVAKRGQREAMTAEGRGSLKIPGGVSELVGRLRGESPHDPRKGLFHEAE</sequence>
<dbReference type="InterPro" id="IPR001878">
    <property type="entry name" value="Znf_CCHC"/>
</dbReference>